<feature type="non-terminal residue" evidence="2">
    <location>
        <position position="1"/>
    </location>
</feature>
<dbReference type="EMBL" id="MU825447">
    <property type="protein sequence ID" value="KAJ7388884.1"/>
    <property type="molecule type" value="Genomic_DNA"/>
</dbReference>
<dbReference type="Proteomes" id="UP001163046">
    <property type="component" value="Unassembled WGS sequence"/>
</dbReference>
<keyword evidence="3" id="KW-1185">Reference proteome</keyword>
<organism evidence="2 3">
    <name type="scientific">Desmophyllum pertusum</name>
    <dbReference type="NCBI Taxonomy" id="174260"/>
    <lineage>
        <taxon>Eukaryota</taxon>
        <taxon>Metazoa</taxon>
        <taxon>Cnidaria</taxon>
        <taxon>Anthozoa</taxon>
        <taxon>Hexacorallia</taxon>
        <taxon>Scleractinia</taxon>
        <taxon>Caryophylliina</taxon>
        <taxon>Caryophylliidae</taxon>
        <taxon>Desmophyllum</taxon>
    </lineage>
</organism>
<gene>
    <name evidence="2" type="ORF">OS493_035030</name>
</gene>
<feature type="region of interest" description="Disordered" evidence="1">
    <location>
        <begin position="15"/>
        <end position="35"/>
    </location>
</feature>
<feature type="compositionally biased region" description="Gly residues" evidence="1">
    <location>
        <begin position="18"/>
        <end position="27"/>
    </location>
</feature>
<dbReference type="AlphaFoldDB" id="A0A9W9ZZJ0"/>
<evidence type="ECO:0000313" key="3">
    <source>
        <dbReference type="Proteomes" id="UP001163046"/>
    </source>
</evidence>
<protein>
    <submittedName>
        <fullName evidence="2">Uncharacterized protein</fullName>
    </submittedName>
</protein>
<reference evidence="2" key="1">
    <citation type="submission" date="2023-01" db="EMBL/GenBank/DDBJ databases">
        <title>Genome assembly of the deep-sea coral Lophelia pertusa.</title>
        <authorList>
            <person name="Herrera S."/>
            <person name="Cordes E."/>
        </authorList>
    </citation>
    <scope>NUCLEOTIDE SEQUENCE</scope>
    <source>
        <strain evidence="2">USNM1676648</strain>
        <tissue evidence="2">Polyp</tissue>
    </source>
</reference>
<name>A0A9W9ZZJ0_9CNID</name>
<comment type="caution">
    <text evidence="2">The sequence shown here is derived from an EMBL/GenBank/DDBJ whole genome shotgun (WGS) entry which is preliminary data.</text>
</comment>
<evidence type="ECO:0000313" key="2">
    <source>
        <dbReference type="EMBL" id="KAJ7388884.1"/>
    </source>
</evidence>
<accession>A0A9W9ZZJ0</accession>
<sequence length="137" mass="14880">CFCVWDVEDRGVCEAWGSGKGDSAGEGDGPRAGNHVCSWGETVARGWLGNERRATARQGTADGATATGQRNDNRQTTSRPRSTTHTTEPPPVHHRRGRPSPVTRVSTFRPLRAQHQPARPRCGHVLRLGPYHLGGPL</sequence>
<proteinExistence type="predicted"/>
<feature type="region of interest" description="Disordered" evidence="1">
    <location>
        <begin position="48"/>
        <end position="121"/>
    </location>
</feature>
<feature type="compositionally biased region" description="Low complexity" evidence="1">
    <location>
        <begin position="76"/>
        <end position="87"/>
    </location>
</feature>
<evidence type="ECO:0000256" key="1">
    <source>
        <dbReference type="SAM" id="MobiDB-lite"/>
    </source>
</evidence>